<dbReference type="InterPro" id="IPR036312">
    <property type="entry name" value="Bifun_inhib/LTP/seed_sf"/>
</dbReference>
<reference evidence="2" key="1">
    <citation type="submission" date="2020-07" db="EMBL/GenBank/DDBJ databases">
        <title>Genome sequence and genetic diversity analysis of an under-domesticated orphan crop, white fonio (Digitaria exilis).</title>
        <authorList>
            <person name="Bennetzen J.L."/>
            <person name="Chen S."/>
            <person name="Ma X."/>
            <person name="Wang X."/>
            <person name="Yssel A.E.J."/>
            <person name="Chaluvadi S.R."/>
            <person name="Johnson M."/>
            <person name="Gangashetty P."/>
            <person name="Hamidou F."/>
            <person name="Sanogo M.D."/>
            <person name="Zwaenepoel A."/>
            <person name="Wallace J."/>
            <person name="Van De Peer Y."/>
            <person name="Van Deynze A."/>
        </authorList>
    </citation>
    <scope>NUCLEOTIDE SEQUENCE</scope>
    <source>
        <tissue evidence="2">Leaves</tissue>
    </source>
</reference>
<feature type="domain" description="Bifunctional inhibitor/plant lipid transfer protein/seed storage helical" evidence="1">
    <location>
        <begin position="17"/>
        <end position="88"/>
    </location>
</feature>
<dbReference type="AlphaFoldDB" id="A0A835KNV3"/>
<dbReference type="SUPFAM" id="SSF47699">
    <property type="entry name" value="Bifunctional inhibitor/lipid-transfer protein/seed storage 2S albumin"/>
    <property type="match status" value="1"/>
</dbReference>
<name>A0A835KNV3_9POAL</name>
<dbReference type="Gene3D" id="1.10.110.10">
    <property type="entry name" value="Plant lipid-transfer and hydrophobic proteins"/>
    <property type="match status" value="1"/>
</dbReference>
<evidence type="ECO:0000259" key="1">
    <source>
        <dbReference type="SMART" id="SM00499"/>
    </source>
</evidence>
<dbReference type="Proteomes" id="UP000636709">
    <property type="component" value="Unassembled WGS sequence"/>
</dbReference>
<gene>
    <name evidence="2" type="ORF">HU200_008610</name>
</gene>
<dbReference type="OrthoDB" id="696558at2759"/>
<protein>
    <recommendedName>
        <fullName evidence="1">Bifunctional inhibitor/plant lipid transfer protein/seed storage helical domain-containing protein</fullName>
    </recommendedName>
</protein>
<dbReference type="InterPro" id="IPR051636">
    <property type="entry name" value="Plant_LTP/defense-related"/>
</dbReference>
<dbReference type="PANTHER" id="PTHR31731">
    <property type="match status" value="1"/>
</dbReference>
<dbReference type="CDD" id="cd01958">
    <property type="entry name" value="HPS_like"/>
    <property type="match status" value="1"/>
</dbReference>
<proteinExistence type="predicted"/>
<comment type="caution">
    <text evidence="2">The sequence shown here is derived from an EMBL/GenBank/DDBJ whole genome shotgun (WGS) entry which is preliminary data.</text>
</comment>
<sequence length="95" mass="9967">MCPLKYFFIVSTDAAECPLDALQLAACVKTLGLIDLKVGSPPVQPCCALIQGLIDAEAAACLCTVINGSIGGVEVRLPINISLILTNCGWNNTFK</sequence>
<dbReference type="InterPro" id="IPR016140">
    <property type="entry name" value="Bifunc_inhib/LTP/seed_store"/>
</dbReference>
<dbReference type="EMBL" id="JACEFO010000572">
    <property type="protein sequence ID" value="KAF8765464.1"/>
    <property type="molecule type" value="Genomic_DNA"/>
</dbReference>
<evidence type="ECO:0000313" key="2">
    <source>
        <dbReference type="EMBL" id="KAF8765464.1"/>
    </source>
</evidence>
<keyword evidence="3" id="KW-1185">Reference proteome</keyword>
<dbReference type="InterPro" id="IPR027923">
    <property type="entry name" value="Hydrophob_seed_dom"/>
</dbReference>
<accession>A0A835KNV3</accession>
<organism evidence="2 3">
    <name type="scientific">Digitaria exilis</name>
    <dbReference type="NCBI Taxonomy" id="1010633"/>
    <lineage>
        <taxon>Eukaryota</taxon>
        <taxon>Viridiplantae</taxon>
        <taxon>Streptophyta</taxon>
        <taxon>Embryophyta</taxon>
        <taxon>Tracheophyta</taxon>
        <taxon>Spermatophyta</taxon>
        <taxon>Magnoliopsida</taxon>
        <taxon>Liliopsida</taxon>
        <taxon>Poales</taxon>
        <taxon>Poaceae</taxon>
        <taxon>PACMAD clade</taxon>
        <taxon>Panicoideae</taxon>
        <taxon>Panicodae</taxon>
        <taxon>Paniceae</taxon>
        <taxon>Anthephorinae</taxon>
        <taxon>Digitaria</taxon>
    </lineage>
</organism>
<dbReference type="Pfam" id="PF14547">
    <property type="entry name" value="Hydrophob_seed"/>
    <property type="match status" value="1"/>
</dbReference>
<dbReference type="SMART" id="SM00499">
    <property type="entry name" value="AAI"/>
    <property type="match status" value="1"/>
</dbReference>
<evidence type="ECO:0000313" key="3">
    <source>
        <dbReference type="Proteomes" id="UP000636709"/>
    </source>
</evidence>